<dbReference type="AlphaFoldDB" id="A0AAU9P0E4"/>
<keyword evidence="6" id="KW-1185">Reference proteome</keyword>
<comment type="caution">
    <text evidence="5">The sequence shown here is derived from an EMBL/GenBank/DDBJ whole genome shotgun (WGS) entry which is preliminary data.</text>
</comment>
<sequence>MVDAPTGYYDEAPGRMSAIYTAGMMARNRAEGETDVFVHDETLVIYLSFIVDSSLCSRKKRSCNYQI</sequence>
<dbReference type="GO" id="GO:0000139">
    <property type="term" value="C:Golgi membrane"/>
    <property type="evidence" value="ECO:0007669"/>
    <property type="project" value="UniProtKB-SubCell"/>
</dbReference>
<dbReference type="Proteomes" id="UP001157418">
    <property type="component" value="Unassembled WGS sequence"/>
</dbReference>
<reference evidence="5 6" key="1">
    <citation type="submission" date="2022-01" db="EMBL/GenBank/DDBJ databases">
        <authorList>
            <person name="Xiong W."/>
            <person name="Schranz E."/>
        </authorList>
    </citation>
    <scope>NUCLEOTIDE SEQUENCE [LARGE SCALE GENOMIC DNA]</scope>
</reference>
<evidence type="ECO:0000256" key="4">
    <source>
        <dbReference type="ARBA" id="ARBA00023136"/>
    </source>
</evidence>
<evidence type="ECO:0000256" key="1">
    <source>
        <dbReference type="ARBA" id="ARBA00004194"/>
    </source>
</evidence>
<organism evidence="5 6">
    <name type="scientific">Lactuca virosa</name>
    <dbReference type="NCBI Taxonomy" id="75947"/>
    <lineage>
        <taxon>Eukaryota</taxon>
        <taxon>Viridiplantae</taxon>
        <taxon>Streptophyta</taxon>
        <taxon>Embryophyta</taxon>
        <taxon>Tracheophyta</taxon>
        <taxon>Spermatophyta</taxon>
        <taxon>Magnoliopsida</taxon>
        <taxon>eudicotyledons</taxon>
        <taxon>Gunneridae</taxon>
        <taxon>Pentapetalae</taxon>
        <taxon>asterids</taxon>
        <taxon>campanulids</taxon>
        <taxon>Asterales</taxon>
        <taxon>Asteraceae</taxon>
        <taxon>Cichorioideae</taxon>
        <taxon>Cichorieae</taxon>
        <taxon>Lactucinae</taxon>
        <taxon>Lactuca</taxon>
    </lineage>
</organism>
<evidence type="ECO:0000313" key="6">
    <source>
        <dbReference type="Proteomes" id="UP001157418"/>
    </source>
</evidence>
<keyword evidence="2" id="KW-0812">Transmembrane</keyword>
<dbReference type="PANTHER" id="PTHR31444">
    <property type="entry name" value="OS11G0490100 PROTEIN"/>
    <property type="match status" value="1"/>
</dbReference>
<dbReference type="GO" id="GO:0045492">
    <property type="term" value="P:xylan biosynthetic process"/>
    <property type="evidence" value="ECO:0007669"/>
    <property type="project" value="InterPro"/>
</dbReference>
<evidence type="ECO:0000256" key="3">
    <source>
        <dbReference type="ARBA" id="ARBA00022989"/>
    </source>
</evidence>
<name>A0AAU9P0E4_9ASTR</name>
<dbReference type="Pfam" id="PF21729">
    <property type="entry name" value="IRX15_IRX15L_GXM"/>
    <property type="match status" value="1"/>
</dbReference>
<dbReference type="InterPro" id="IPR006514">
    <property type="entry name" value="IRX15/GXM/AGM"/>
</dbReference>
<evidence type="ECO:0000313" key="5">
    <source>
        <dbReference type="EMBL" id="CAH1443722.1"/>
    </source>
</evidence>
<proteinExistence type="predicted"/>
<keyword evidence="3" id="KW-1133">Transmembrane helix</keyword>
<gene>
    <name evidence="5" type="ORF">LVIROSA_LOCUS29617</name>
</gene>
<accession>A0AAU9P0E4</accession>
<protein>
    <submittedName>
        <fullName evidence="5">Uncharacterized protein</fullName>
    </submittedName>
</protein>
<comment type="subcellular location">
    <subcellularLocation>
        <location evidence="1">Golgi apparatus membrane</location>
        <topology evidence="1">Single-pass membrane protein</topology>
    </subcellularLocation>
</comment>
<evidence type="ECO:0000256" key="2">
    <source>
        <dbReference type="ARBA" id="ARBA00022692"/>
    </source>
</evidence>
<keyword evidence="4" id="KW-0472">Membrane</keyword>
<dbReference type="EMBL" id="CAKMRJ010005523">
    <property type="protein sequence ID" value="CAH1443722.1"/>
    <property type="molecule type" value="Genomic_DNA"/>
</dbReference>